<dbReference type="Gene3D" id="3.30.210.10">
    <property type="entry name" value="DNA polymerase, thumb domain"/>
    <property type="match status" value="1"/>
</dbReference>
<dbReference type="InterPro" id="IPR043519">
    <property type="entry name" value="NT_sf"/>
</dbReference>
<dbReference type="InterPro" id="IPR010996">
    <property type="entry name" value="HHH_MUS81"/>
</dbReference>
<evidence type="ECO:0000313" key="25">
    <source>
        <dbReference type="EMBL" id="QDV32881.1"/>
    </source>
</evidence>
<dbReference type="Gene3D" id="3.20.20.140">
    <property type="entry name" value="Metal-dependent hydrolases"/>
    <property type="match status" value="1"/>
</dbReference>
<keyword evidence="25" id="KW-0269">Exonuclease</keyword>
<evidence type="ECO:0000256" key="17">
    <source>
        <dbReference type="ARBA" id="ARBA00035726"/>
    </source>
</evidence>
<evidence type="ECO:0000256" key="2">
    <source>
        <dbReference type="ARBA" id="ARBA00004496"/>
    </source>
</evidence>
<feature type="domain" description="Helix-hairpin-helix DNA-binding motif class 1" evidence="22">
    <location>
        <begin position="91"/>
        <end position="110"/>
    </location>
</feature>
<comment type="function">
    <text evidence="20">Repair polymerase that plays a key role in base-excision repair. During this process, the damaged base is excised by specific DNA glycosylases, the DNA backbone is nicked at the abasic site by an apurinic/apyrimidic (AP) endonuclease, and POLB removes 5'-deoxyribose-phosphate from the preincised AP site acting as a 5'-deoxyribose-phosphate lyase (5'-dRP lyase); through its DNA polymerase activity, it adds one nucleotide to the 3' end of the arising single-nucleotide gap. Conducts 'gap-filling' DNA synthesis in a stepwise distributive fashion rather than in a processive fashion as for other DNA polymerases. It is also able to cleave sugar-phosphate bonds 3' to an intact AP site, acting as an AP lyase.</text>
</comment>
<feature type="domain" description="Helix-hairpin-helix DNA-binding motif class 1" evidence="22">
    <location>
        <begin position="51"/>
        <end position="70"/>
    </location>
</feature>
<dbReference type="InterPro" id="IPR002008">
    <property type="entry name" value="DNA_pol_X_beta-like"/>
</dbReference>
<dbReference type="Pfam" id="PF14791">
    <property type="entry name" value="DNA_pol_B_thumb"/>
    <property type="match status" value="1"/>
</dbReference>
<comment type="catalytic activity">
    <reaction evidence="18">
        <text>2'-deoxyribonucleotide-(2'-deoxyribose 5'-phosphate)-2'-deoxyribonucleotide-DNA = a 3'-end 2'-deoxyribonucleotide-(2,3-dehydro-2,3-deoxyribose 5'-phosphate)-DNA + a 5'-end 5'-phospho-2'-deoxyribonucleoside-DNA + H(+)</text>
        <dbReference type="Rhea" id="RHEA:66592"/>
        <dbReference type="Rhea" id="RHEA-COMP:13180"/>
        <dbReference type="Rhea" id="RHEA-COMP:16897"/>
        <dbReference type="Rhea" id="RHEA-COMP:17067"/>
        <dbReference type="ChEBI" id="CHEBI:15378"/>
        <dbReference type="ChEBI" id="CHEBI:136412"/>
        <dbReference type="ChEBI" id="CHEBI:157695"/>
        <dbReference type="ChEBI" id="CHEBI:167181"/>
        <dbReference type="EC" id="4.2.99.18"/>
    </reaction>
</comment>
<dbReference type="InterPro" id="IPR016195">
    <property type="entry name" value="Pol/histidinol_Pase-like"/>
</dbReference>
<keyword evidence="15" id="KW-0234">DNA repair</keyword>
<dbReference type="InterPro" id="IPR003583">
    <property type="entry name" value="Hlx-hairpin-Hlx_DNA-bd_motif"/>
</dbReference>
<evidence type="ECO:0000256" key="13">
    <source>
        <dbReference type="ARBA" id="ARBA00022932"/>
    </source>
</evidence>
<dbReference type="InterPro" id="IPR003141">
    <property type="entry name" value="Pol/His_phosphatase_N"/>
</dbReference>
<feature type="domain" description="Helix-hairpin-helix DNA-binding motif class 1" evidence="22">
    <location>
        <begin position="126"/>
        <end position="145"/>
    </location>
</feature>
<dbReference type="Gene3D" id="3.30.460.10">
    <property type="entry name" value="Beta Polymerase, domain 2"/>
    <property type="match status" value="1"/>
</dbReference>
<dbReference type="AlphaFoldDB" id="A0A518GWF1"/>
<dbReference type="PANTHER" id="PTHR36928:SF1">
    <property type="entry name" value="PHOSPHATASE YCDX-RELATED"/>
    <property type="match status" value="1"/>
</dbReference>
<dbReference type="EC" id="4.2.99.18" evidence="4"/>
<keyword evidence="11" id="KW-0227">DNA damage</keyword>
<dbReference type="SMART" id="SM00278">
    <property type="entry name" value="HhH1"/>
    <property type="match status" value="3"/>
</dbReference>
<dbReference type="Pfam" id="PF02811">
    <property type="entry name" value="PHP"/>
    <property type="match status" value="1"/>
</dbReference>
<dbReference type="SMART" id="SM00481">
    <property type="entry name" value="POLIIIAc"/>
    <property type="match status" value="1"/>
</dbReference>
<evidence type="ECO:0000256" key="19">
    <source>
        <dbReference type="ARBA" id="ARBA00044678"/>
    </source>
</evidence>
<protein>
    <recommendedName>
        <fullName evidence="5">DNA polymerase beta</fullName>
        <ecNumber evidence="3">2.7.7.7</ecNumber>
        <ecNumber evidence="4">4.2.99.18</ecNumber>
    </recommendedName>
    <alternativeName>
        <fullName evidence="16">5'-deoxyribose-phosphate lyase</fullName>
    </alternativeName>
    <alternativeName>
        <fullName evidence="17">AP lyase</fullName>
    </alternativeName>
</protein>
<dbReference type="RefSeq" id="WP_145267294.1">
    <property type="nucleotide sequence ID" value="NZ_CP036426.1"/>
</dbReference>
<keyword evidence="9" id="KW-0548">Nucleotidyltransferase</keyword>
<evidence type="ECO:0000256" key="1">
    <source>
        <dbReference type="ARBA" id="ARBA00001946"/>
    </source>
</evidence>
<keyword evidence="25" id="KW-0378">Hydrolase</keyword>
<evidence type="ECO:0000259" key="24">
    <source>
        <dbReference type="SMART" id="SM00483"/>
    </source>
</evidence>
<dbReference type="GO" id="GO:0005829">
    <property type="term" value="C:cytosol"/>
    <property type="evidence" value="ECO:0007669"/>
    <property type="project" value="TreeGrafter"/>
</dbReference>
<keyword evidence="12" id="KW-0832">Ubl conjugation</keyword>
<keyword evidence="25" id="KW-0540">Nuclease</keyword>
<dbReference type="InterPro" id="IPR037160">
    <property type="entry name" value="DNA_Pol_thumb_sf"/>
</dbReference>
<sequence>MSPADVARILDEMGTLLELRGENPFRCRAYHNAADAIRGLGDDLPERIASGRLAEVPGIGETIRAKVVQLVTTGSVPLYDELRAELPPGLVALLRVPGLGPKKIKALHDALKVESLADLRLAAESGKIAGLKGFGAKTEQKILEGLGFVESTGDRILQSTARRLVSPILGAVRSHPGVIEAEACGSLRRRLDTIGDLDILFSSDDPAPVLDRFVSLPEVASVLAHGPTKASVRLAGGVQCDLRGVSPGQFPFALHYFTGSKAHNIAMRRRAIARGLRLNEYALEGPDGPIPCGSEEELFRALGLHAIPPELREDRGEFDRAEAGPIPPLVERGDLRGTFHCHTDWSDGGNTLAEMAEAARDRGLSYLGIADHSRSAAYAGGLSIDRVRRQWEAIDELNAAMGPAFRVFKGIECDILADGSLDYPDDVLEGFDYVVASVHSSFGLPAEAMTARIVRAVRHPLVTMLGHPTGRLLLRREAYAVDLGAVIEAAAEAGTMIEINASPHRLDLDAPHVRRARDRGVAIVINPDAHATGGLDDLDYGVGVARRAGLGAAEVFNSLPAEEASRALTKLRTRG</sequence>
<dbReference type="Proteomes" id="UP000317835">
    <property type="component" value="Chromosome"/>
</dbReference>
<evidence type="ECO:0000256" key="20">
    <source>
        <dbReference type="ARBA" id="ARBA00045548"/>
    </source>
</evidence>
<evidence type="ECO:0000256" key="9">
    <source>
        <dbReference type="ARBA" id="ARBA00022695"/>
    </source>
</evidence>
<name>A0A518GWF1_9BACT</name>
<dbReference type="PIRSF" id="PIRSF005047">
    <property type="entry name" value="UCP005047_YshC"/>
    <property type="match status" value="1"/>
</dbReference>
<dbReference type="PANTHER" id="PTHR36928">
    <property type="entry name" value="PHOSPHATASE YCDX-RELATED"/>
    <property type="match status" value="1"/>
</dbReference>
<dbReference type="InterPro" id="IPR050243">
    <property type="entry name" value="PHP_phosphatase"/>
</dbReference>
<dbReference type="InterPro" id="IPR029398">
    <property type="entry name" value="PolB_thumb"/>
</dbReference>
<evidence type="ECO:0000256" key="7">
    <source>
        <dbReference type="ARBA" id="ARBA00022634"/>
    </source>
</evidence>
<evidence type="ECO:0000256" key="3">
    <source>
        <dbReference type="ARBA" id="ARBA00012417"/>
    </source>
</evidence>
<dbReference type="PRINTS" id="PR00870">
    <property type="entry name" value="DNAPOLXBETA"/>
</dbReference>
<keyword evidence="13" id="KW-0239">DNA-directed DNA polymerase</keyword>
<dbReference type="Pfam" id="PF14716">
    <property type="entry name" value="HHH_8"/>
    <property type="match status" value="1"/>
</dbReference>
<comment type="catalytic activity">
    <reaction evidence="21">
        <text>DNA(n) + a 2'-deoxyribonucleoside 5'-triphosphate = DNA(n+1) + diphosphate</text>
        <dbReference type="Rhea" id="RHEA:22508"/>
        <dbReference type="Rhea" id="RHEA-COMP:17339"/>
        <dbReference type="Rhea" id="RHEA-COMP:17340"/>
        <dbReference type="ChEBI" id="CHEBI:33019"/>
        <dbReference type="ChEBI" id="CHEBI:61560"/>
        <dbReference type="ChEBI" id="CHEBI:173112"/>
        <dbReference type="EC" id="2.7.7.7"/>
    </reaction>
</comment>
<gene>
    <name evidence="25" type="primary">polX</name>
    <name evidence="25" type="ORF">ElP_07210</name>
</gene>
<keyword evidence="6" id="KW-0488">Methylation</keyword>
<dbReference type="CDD" id="cd00141">
    <property type="entry name" value="NT_POLXc"/>
    <property type="match status" value="1"/>
</dbReference>
<evidence type="ECO:0000256" key="18">
    <source>
        <dbReference type="ARBA" id="ARBA00044632"/>
    </source>
</evidence>
<comment type="subcellular location">
    <subcellularLocation>
        <location evidence="2">Cytoplasm</location>
    </subcellularLocation>
</comment>
<dbReference type="InterPro" id="IPR002054">
    <property type="entry name" value="DNA-dir_DNA_pol_X"/>
</dbReference>
<keyword evidence="7" id="KW-0237">DNA synthesis</keyword>
<dbReference type="Pfam" id="PF14520">
    <property type="entry name" value="HHH_5"/>
    <property type="match status" value="1"/>
</dbReference>
<dbReference type="InterPro" id="IPR022311">
    <property type="entry name" value="PolX-like"/>
</dbReference>
<evidence type="ECO:0000256" key="6">
    <source>
        <dbReference type="ARBA" id="ARBA00022481"/>
    </source>
</evidence>
<accession>A0A518GWF1</accession>
<evidence type="ECO:0000256" key="8">
    <source>
        <dbReference type="ARBA" id="ARBA00022679"/>
    </source>
</evidence>
<dbReference type="GO" id="GO:0003887">
    <property type="term" value="F:DNA-directed DNA polymerase activity"/>
    <property type="evidence" value="ECO:0007669"/>
    <property type="project" value="UniProtKB-KW"/>
</dbReference>
<dbReference type="Gene3D" id="1.10.150.110">
    <property type="entry name" value="DNA polymerase beta, N-terminal domain-like"/>
    <property type="match status" value="1"/>
</dbReference>
<reference evidence="25 26" key="1">
    <citation type="submission" date="2019-02" db="EMBL/GenBank/DDBJ databases">
        <title>Deep-cultivation of Planctomycetes and their phenomic and genomic characterization uncovers novel biology.</title>
        <authorList>
            <person name="Wiegand S."/>
            <person name="Jogler M."/>
            <person name="Boedeker C."/>
            <person name="Pinto D."/>
            <person name="Vollmers J."/>
            <person name="Rivas-Marin E."/>
            <person name="Kohn T."/>
            <person name="Peeters S.H."/>
            <person name="Heuer A."/>
            <person name="Rast P."/>
            <person name="Oberbeckmann S."/>
            <person name="Bunk B."/>
            <person name="Jeske O."/>
            <person name="Meyerdierks A."/>
            <person name="Storesund J.E."/>
            <person name="Kallscheuer N."/>
            <person name="Luecker S."/>
            <person name="Lage O.M."/>
            <person name="Pohl T."/>
            <person name="Merkel B.J."/>
            <person name="Hornburger P."/>
            <person name="Mueller R.-W."/>
            <person name="Bruemmer F."/>
            <person name="Labrenz M."/>
            <person name="Spormann A.M."/>
            <person name="Op den Camp H."/>
            <person name="Overmann J."/>
            <person name="Amann R."/>
            <person name="Jetten M.S.M."/>
            <person name="Mascher T."/>
            <person name="Medema M.H."/>
            <person name="Devos D.P."/>
            <person name="Kaster A.-K."/>
            <person name="Ovreas L."/>
            <person name="Rohde M."/>
            <person name="Galperin M.Y."/>
            <person name="Jogler C."/>
        </authorList>
    </citation>
    <scope>NUCLEOTIDE SEQUENCE [LARGE SCALE GENOMIC DNA]</scope>
    <source>
        <strain evidence="25 26">ElP</strain>
    </source>
</reference>
<dbReference type="GO" id="GO:0004527">
    <property type="term" value="F:exonuclease activity"/>
    <property type="evidence" value="ECO:0007669"/>
    <property type="project" value="UniProtKB-KW"/>
</dbReference>
<dbReference type="InterPro" id="IPR027421">
    <property type="entry name" value="DNA_pol_lamdba_lyase_dom_sf"/>
</dbReference>
<evidence type="ECO:0000256" key="11">
    <source>
        <dbReference type="ARBA" id="ARBA00022763"/>
    </source>
</evidence>
<feature type="domain" description="Polymerase/histidinol phosphatase N-terminal" evidence="23">
    <location>
        <begin position="337"/>
        <end position="417"/>
    </location>
</feature>
<dbReference type="KEGG" id="tpla:ElP_07210"/>
<dbReference type="GO" id="GO:0008270">
    <property type="term" value="F:zinc ion binding"/>
    <property type="evidence" value="ECO:0007669"/>
    <property type="project" value="TreeGrafter"/>
</dbReference>
<dbReference type="NCBIfam" id="NF006375">
    <property type="entry name" value="PRK08609.1"/>
    <property type="match status" value="1"/>
</dbReference>
<evidence type="ECO:0000256" key="14">
    <source>
        <dbReference type="ARBA" id="ARBA00023053"/>
    </source>
</evidence>
<dbReference type="SUPFAM" id="SSF47802">
    <property type="entry name" value="DNA polymerase beta, N-terminal domain-like"/>
    <property type="match status" value="1"/>
</dbReference>
<dbReference type="SUPFAM" id="SSF81301">
    <property type="entry name" value="Nucleotidyltransferase"/>
    <property type="match status" value="1"/>
</dbReference>
<feature type="domain" description="DNA-directed DNA polymerase X" evidence="24">
    <location>
        <begin position="1"/>
        <end position="313"/>
    </location>
</feature>
<keyword evidence="14" id="KW-0915">Sodium</keyword>
<dbReference type="CDD" id="cd07436">
    <property type="entry name" value="PHP_PolX"/>
    <property type="match status" value="1"/>
</dbReference>
<evidence type="ECO:0000256" key="4">
    <source>
        <dbReference type="ARBA" id="ARBA00012720"/>
    </source>
</evidence>
<keyword evidence="8" id="KW-0808">Transferase</keyword>
<evidence type="ECO:0000259" key="22">
    <source>
        <dbReference type="SMART" id="SM00278"/>
    </source>
</evidence>
<dbReference type="InterPro" id="IPR004013">
    <property type="entry name" value="PHP_dom"/>
</dbReference>
<keyword evidence="10" id="KW-0235">DNA replication</keyword>
<comment type="catalytic activity">
    <reaction evidence="19">
        <text>a 5'-end 2'-deoxyribose-2'-deoxyribonucleotide-DNA = (2E,4S)-4-hydroxypenten-2-al-5-phosphate + a 5'-end 5'-phospho-2'-deoxyribonucleoside-DNA + H(+)</text>
        <dbReference type="Rhea" id="RHEA:76255"/>
        <dbReference type="Rhea" id="RHEA-COMP:13180"/>
        <dbReference type="Rhea" id="RHEA-COMP:18657"/>
        <dbReference type="ChEBI" id="CHEBI:15378"/>
        <dbReference type="ChEBI" id="CHEBI:136412"/>
        <dbReference type="ChEBI" id="CHEBI:195194"/>
        <dbReference type="ChEBI" id="CHEBI:195195"/>
    </reaction>
</comment>
<dbReference type="GO" id="GO:0140078">
    <property type="term" value="F:class I DNA-(apurinic or apyrimidinic site) endonuclease activity"/>
    <property type="evidence" value="ECO:0007669"/>
    <property type="project" value="UniProtKB-EC"/>
</dbReference>
<evidence type="ECO:0000256" key="16">
    <source>
        <dbReference type="ARBA" id="ARBA00035717"/>
    </source>
</evidence>
<evidence type="ECO:0000256" key="10">
    <source>
        <dbReference type="ARBA" id="ARBA00022705"/>
    </source>
</evidence>
<proteinExistence type="predicted"/>
<dbReference type="GO" id="GO:0003677">
    <property type="term" value="F:DNA binding"/>
    <property type="evidence" value="ECO:0007669"/>
    <property type="project" value="InterPro"/>
</dbReference>
<evidence type="ECO:0000256" key="12">
    <source>
        <dbReference type="ARBA" id="ARBA00022843"/>
    </source>
</evidence>
<dbReference type="GO" id="GO:0006281">
    <property type="term" value="P:DNA repair"/>
    <property type="evidence" value="ECO:0007669"/>
    <property type="project" value="UniProtKB-KW"/>
</dbReference>
<evidence type="ECO:0000256" key="21">
    <source>
        <dbReference type="ARBA" id="ARBA00049244"/>
    </source>
</evidence>
<dbReference type="SUPFAM" id="SSF158702">
    <property type="entry name" value="Sec63 N-terminal domain-like"/>
    <property type="match status" value="1"/>
</dbReference>
<evidence type="ECO:0000256" key="15">
    <source>
        <dbReference type="ARBA" id="ARBA00023204"/>
    </source>
</evidence>
<dbReference type="GO" id="GO:0042578">
    <property type="term" value="F:phosphoric ester hydrolase activity"/>
    <property type="evidence" value="ECO:0007669"/>
    <property type="project" value="TreeGrafter"/>
</dbReference>
<dbReference type="OrthoDB" id="9808747at2"/>
<evidence type="ECO:0000313" key="26">
    <source>
        <dbReference type="Proteomes" id="UP000317835"/>
    </source>
</evidence>
<evidence type="ECO:0000256" key="5">
    <source>
        <dbReference type="ARBA" id="ARBA00020020"/>
    </source>
</evidence>
<keyword evidence="26" id="KW-1185">Reference proteome</keyword>
<evidence type="ECO:0000259" key="23">
    <source>
        <dbReference type="SMART" id="SM00481"/>
    </source>
</evidence>
<dbReference type="SMART" id="SM00483">
    <property type="entry name" value="POLXc"/>
    <property type="match status" value="1"/>
</dbReference>
<organism evidence="25 26">
    <name type="scientific">Tautonia plasticadhaerens</name>
    <dbReference type="NCBI Taxonomy" id="2527974"/>
    <lineage>
        <taxon>Bacteria</taxon>
        <taxon>Pseudomonadati</taxon>
        <taxon>Planctomycetota</taxon>
        <taxon>Planctomycetia</taxon>
        <taxon>Isosphaerales</taxon>
        <taxon>Isosphaeraceae</taxon>
        <taxon>Tautonia</taxon>
    </lineage>
</organism>
<dbReference type="InterPro" id="IPR047967">
    <property type="entry name" value="PolX_PHP"/>
</dbReference>
<dbReference type="Gene3D" id="1.10.150.20">
    <property type="entry name" value="5' to 3' exonuclease, C-terminal subdomain"/>
    <property type="match status" value="1"/>
</dbReference>
<dbReference type="FunFam" id="3.20.20.140:FF:000047">
    <property type="entry name" value="PHP domain-containing protein"/>
    <property type="match status" value="1"/>
</dbReference>
<dbReference type="EC" id="2.7.7.7" evidence="3"/>
<comment type="cofactor">
    <cofactor evidence="1">
        <name>Mg(2+)</name>
        <dbReference type="ChEBI" id="CHEBI:18420"/>
    </cofactor>
</comment>
<dbReference type="EMBL" id="CP036426">
    <property type="protein sequence ID" value="QDV32881.1"/>
    <property type="molecule type" value="Genomic_DNA"/>
</dbReference>
<dbReference type="SUPFAM" id="SSF89550">
    <property type="entry name" value="PHP domain-like"/>
    <property type="match status" value="1"/>
</dbReference>